<accession>A0A494X207</accession>
<proteinExistence type="predicted"/>
<evidence type="ECO:0000259" key="1">
    <source>
        <dbReference type="Pfam" id="PF12705"/>
    </source>
</evidence>
<evidence type="ECO:0000313" key="3">
    <source>
        <dbReference type="Proteomes" id="UP000270342"/>
    </source>
</evidence>
<feature type="domain" description="PD-(D/E)XK endonuclease-like" evidence="1">
    <location>
        <begin position="12"/>
        <end position="263"/>
    </location>
</feature>
<gene>
    <name evidence="2" type="ORF">D7S86_27150</name>
</gene>
<sequence length="268" mass="28991">MIEVRASSWGRLFDCAYAWEGEHLLNLKRPSGIRASLGTAVHASTAVFDQSRIDGTGITASDAADVFVATLHNPGGDVDYKQDRSITMREAEQIGLTLHAKYCAEISPQFEFVAVEMKMEPVDIDCGDGITLRLKGTMDRARVARGGAGGVIIPDIKTGSRLIDADGNVLIKGRSPQLGAYAIMFEQNTRTPTEGSQIIALQTTASARTGVSKTFDAKRPMLGTSYEDGLIAHAVQFLKSGMFPPNPSSPLCDPRFCGRWDSCIYRDA</sequence>
<dbReference type="Proteomes" id="UP000270342">
    <property type="component" value="Unassembled WGS sequence"/>
</dbReference>
<dbReference type="InterPro" id="IPR011604">
    <property type="entry name" value="PDDEXK-like_dom_sf"/>
</dbReference>
<name>A0A494X207_9BURK</name>
<dbReference type="EMBL" id="RBZU01000019">
    <property type="protein sequence ID" value="RKP44768.1"/>
    <property type="molecule type" value="Genomic_DNA"/>
</dbReference>
<protein>
    <submittedName>
        <fullName evidence="2">PD-(D/E)XK nuclease family protein</fullName>
    </submittedName>
</protein>
<organism evidence="2 3">
    <name type="scientific">Pararobbsia silviterrae</name>
    <dbReference type="NCBI Taxonomy" id="1792498"/>
    <lineage>
        <taxon>Bacteria</taxon>
        <taxon>Pseudomonadati</taxon>
        <taxon>Pseudomonadota</taxon>
        <taxon>Betaproteobacteria</taxon>
        <taxon>Burkholderiales</taxon>
        <taxon>Burkholderiaceae</taxon>
        <taxon>Pararobbsia</taxon>
    </lineage>
</organism>
<dbReference type="Pfam" id="PF12705">
    <property type="entry name" value="PDDEXK_1"/>
    <property type="match status" value="1"/>
</dbReference>
<comment type="caution">
    <text evidence="2">The sequence shown here is derived from an EMBL/GenBank/DDBJ whole genome shotgun (WGS) entry which is preliminary data.</text>
</comment>
<dbReference type="OrthoDB" id="5457189at2"/>
<reference evidence="2 3" key="1">
    <citation type="submission" date="2018-10" db="EMBL/GenBank/DDBJ databases">
        <title>Robbsia sp. DHC34, isolated from soil.</title>
        <authorList>
            <person name="Gao Z.-H."/>
            <person name="Qiu L.-H."/>
        </authorList>
    </citation>
    <scope>NUCLEOTIDE SEQUENCE [LARGE SCALE GENOMIC DNA]</scope>
    <source>
        <strain evidence="2 3">DHC34</strain>
    </source>
</reference>
<evidence type="ECO:0000313" key="2">
    <source>
        <dbReference type="EMBL" id="RKP44768.1"/>
    </source>
</evidence>
<dbReference type="InterPro" id="IPR038726">
    <property type="entry name" value="PDDEXK_AddAB-type"/>
</dbReference>
<keyword evidence="3" id="KW-1185">Reference proteome</keyword>
<dbReference type="AlphaFoldDB" id="A0A494X207"/>
<dbReference type="Gene3D" id="3.90.320.10">
    <property type="match status" value="1"/>
</dbReference>